<evidence type="ECO:0000313" key="1">
    <source>
        <dbReference type="EMBL" id="GGJ91427.1"/>
    </source>
</evidence>
<dbReference type="RefSeq" id="WP_188982719.1">
    <property type="nucleotide sequence ID" value="NZ_BMPO01000003.1"/>
</dbReference>
<reference evidence="1" key="2">
    <citation type="submission" date="2020-09" db="EMBL/GenBank/DDBJ databases">
        <authorList>
            <person name="Sun Q."/>
            <person name="Ohkuma M."/>
        </authorList>
    </citation>
    <scope>NUCLEOTIDE SEQUENCE</scope>
    <source>
        <strain evidence="1">JCM 30078</strain>
    </source>
</reference>
<evidence type="ECO:0000313" key="2">
    <source>
        <dbReference type="Proteomes" id="UP000635983"/>
    </source>
</evidence>
<sequence length="89" mass="10190">MSMLNEVISSFPEYTVNSTQRPDGYLLEFENAGQIQIRRVLPKRYEGEPGMDVFIHEMHRDLALLNGQTPPKQSLRRLRTLGLPSYAGL</sequence>
<name>A0A917UWV2_9PSED</name>
<dbReference type="Pfam" id="PF12021">
    <property type="entry name" value="DUF3509"/>
    <property type="match status" value="1"/>
</dbReference>
<reference evidence="1" key="1">
    <citation type="journal article" date="2014" name="Int. J. Syst. Evol. Microbiol.">
        <title>Complete genome sequence of Corynebacterium casei LMG S-19264T (=DSM 44701T), isolated from a smear-ripened cheese.</title>
        <authorList>
            <consortium name="US DOE Joint Genome Institute (JGI-PGF)"/>
            <person name="Walter F."/>
            <person name="Albersmeier A."/>
            <person name="Kalinowski J."/>
            <person name="Ruckert C."/>
        </authorList>
    </citation>
    <scope>NUCLEOTIDE SEQUENCE</scope>
    <source>
        <strain evidence="1">JCM 30078</strain>
    </source>
</reference>
<organism evidence="1 2">
    <name type="scientific">Pseudomonas matsuisoli</name>
    <dbReference type="NCBI Taxonomy" id="1515666"/>
    <lineage>
        <taxon>Bacteria</taxon>
        <taxon>Pseudomonadati</taxon>
        <taxon>Pseudomonadota</taxon>
        <taxon>Gammaproteobacteria</taxon>
        <taxon>Pseudomonadales</taxon>
        <taxon>Pseudomonadaceae</taxon>
        <taxon>Pseudomonas</taxon>
    </lineage>
</organism>
<keyword evidence="2" id="KW-1185">Reference proteome</keyword>
<protein>
    <recommendedName>
        <fullName evidence="3">DUF3509 domain-containing protein</fullName>
    </recommendedName>
</protein>
<gene>
    <name evidence="1" type="ORF">GCM10009304_16510</name>
</gene>
<dbReference type="EMBL" id="BMPO01000003">
    <property type="protein sequence ID" value="GGJ91427.1"/>
    <property type="molecule type" value="Genomic_DNA"/>
</dbReference>
<accession>A0A917UWV2</accession>
<dbReference type="AlphaFoldDB" id="A0A917UWV2"/>
<dbReference type="Proteomes" id="UP000635983">
    <property type="component" value="Unassembled WGS sequence"/>
</dbReference>
<dbReference type="InterPro" id="IPR021898">
    <property type="entry name" value="DUF3509"/>
</dbReference>
<proteinExistence type="predicted"/>
<comment type="caution">
    <text evidence="1">The sequence shown here is derived from an EMBL/GenBank/DDBJ whole genome shotgun (WGS) entry which is preliminary data.</text>
</comment>
<evidence type="ECO:0008006" key="3">
    <source>
        <dbReference type="Google" id="ProtNLM"/>
    </source>
</evidence>